<dbReference type="Pfam" id="PF02021">
    <property type="entry name" value="UPF0102"/>
    <property type="match status" value="1"/>
</dbReference>
<evidence type="ECO:0000313" key="4">
    <source>
        <dbReference type="Proteomes" id="UP000503336"/>
    </source>
</evidence>
<dbReference type="SUPFAM" id="SSF52980">
    <property type="entry name" value="Restriction endonuclease-like"/>
    <property type="match status" value="1"/>
</dbReference>
<dbReference type="Gene3D" id="3.40.1350.10">
    <property type="match status" value="1"/>
</dbReference>
<dbReference type="RefSeq" id="WP_165096975.1">
    <property type="nucleotide sequence ID" value="NZ_CP049056.1"/>
</dbReference>
<dbReference type="PANTHER" id="PTHR34039">
    <property type="entry name" value="UPF0102 PROTEIN YRAN"/>
    <property type="match status" value="1"/>
</dbReference>
<proteinExistence type="inferred from homology"/>
<dbReference type="InterPro" id="IPR011335">
    <property type="entry name" value="Restrct_endonuc-II-like"/>
</dbReference>
<dbReference type="HAMAP" id="MF_00048">
    <property type="entry name" value="UPF0102"/>
    <property type="match status" value="1"/>
</dbReference>
<dbReference type="InterPro" id="IPR003509">
    <property type="entry name" value="UPF0102_YraN-like"/>
</dbReference>
<protein>
    <recommendedName>
        <fullName evidence="2">UPF0102 protein G5B40_07370</fullName>
    </recommendedName>
</protein>
<keyword evidence="4" id="KW-1185">Reference proteome</keyword>
<evidence type="ECO:0000256" key="2">
    <source>
        <dbReference type="HAMAP-Rule" id="MF_00048"/>
    </source>
</evidence>
<sequence>MSRAWRGGLNHRTGLAAEDSVARLYAAAGAGLLARRWRCAAGEIDLIFREPETIVFVEVKRREKSLGEDPVGERQWRRLEAAAETYMVESGTGDIPLRFDLALVGVDGSAEIIRNARIRG</sequence>
<accession>A0A7L5BUI7</accession>
<dbReference type="GO" id="GO:0003676">
    <property type="term" value="F:nucleic acid binding"/>
    <property type="evidence" value="ECO:0007669"/>
    <property type="project" value="InterPro"/>
</dbReference>
<dbReference type="EMBL" id="CP049056">
    <property type="protein sequence ID" value="QIE55292.1"/>
    <property type="molecule type" value="Genomic_DNA"/>
</dbReference>
<dbReference type="PANTHER" id="PTHR34039:SF1">
    <property type="entry name" value="UPF0102 PROTEIN YRAN"/>
    <property type="match status" value="1"/>
</dbReference>
<evidence type="ECO:0000313" key="3">
    <source>
        <dbReference type="EMBL" id="QIE55292.1"/>
    </source>
</evidence>
<organism evidence="3 4">
    <name type="scientific">Pikeienuella piscinae</name>
    <dbReference type="NCBI Taxonomy" id="2748098"/>
    <lineage>
        <taxon>Bacteria</taxon>
        <taxon>Pseudomonadati</taxon>
        <taxon>Pseudomonadota</taxon>
        <taxon>Alphaproteobacteria</taxon>
        <taxon>Rhodobacterales</taxon>
        <taxon>Paracoccaceae</taxon>
        <taxon>Pikeienuella</taxon>
    </lineage>
</organism>
<gene>
    <name evidence="3" type="ORF">G5B40_07370</name>
</gene>
<dbReference type="AlphaFoldDB" id="A0A7L5BUI7"/>
<reference evidence="3 4" key="1">
    <citation type="submission" date="2020-02" db="EMBL/GenBank/DDBJ databases">
        <title>complete genome sequence of Rhodobacteraceae bacterium.</title>
        <authorList>
            <person name="Park J."/>
            <person name="Kim Y.-S."/>
            <person name="Kim K.-H."/>
        </authorList>
    </citation>
    <scope>NUCLEOTIDE SEQUENCE [LARGE SCALE GENOMIC DNA]</scope>
    <source>
        <strain evidence="3 4">RR4-56</strain>
    </source>
</reference>
<dbReference type="KEGG" id="hdh:G5B40_07370"/>
<dbReference type="Proteomes" id="UP000503336">
    <property type="component" value="Chromosome"/>
</dbReference>
<evidence type="ECO:0000256" key="1">
    <source>
        <dbReference type="ARBA" id="ARBA00006738"/>
    </source>
</evidence>
<dbReference type="InterPro" id="IPR011856">
    <property type="entry name" value="tRNA_endonuc-like_dom_sf"/>
</dbReference>
<name>A0A7L5BUI7_9RHOB</name>
<comment type="similarity">
    <text evidence="1 2">Belongs to the UPF0102 family.</text>
</comment>